<dbReference type="EMBL" id="JBIRYO010000009">
    <property type="protein sequence ID" value="MFI2474942.1"/>
    <property type="molecule type" value="Genomic_DNA"/>
</dbReference>
<feature type="compositionally biased region" description="Polar residues" evidence="1">
    <location>
        <begin position="431"/>
        <end position="443"/>
    </location>
</feature>
<feature type="region of interest" description="Disordered" evidence="1">
    <location>
        <begin position="1"/>
        <end position="402"/>
    </location>
</feature>
<reference evidence="4 5" key="1">
    <citation type="submission" date="2024-10" db="EMBL/GenBank/DDBJ databases">
        <title>The Natural Products Discovery Center: Release of the First 8490 Sequenced Strains for Exploring Actinobacteria Biosynthetic Diversity.</title>
        <authorList>
            <person name="Kalkreuter E."/>
            <person name="Kautsar S.A."/>
            <person name="Yang D."/>
            <person name="Bader C.D."/>
            <person name="Teijaro C.N."/>
            <person name="Fluegel L."/>
            <person name="Davis C.M."/>
            <person name="Simpson J.R."/>
            <person name="Lauterbach L."/>
            <person name="Steele A.D."/>
            <person name="Gui C."/>
            <person name="Meng S."/>
            <person name="Li G."/>
            <person name="Viehrig K."/>
            <person name="Ye F."/>
            <person name="Su P."/>
            <person name="Kiefer A.F."/>
            <person name="Nichols A."/>
            <person name="Cepeda A.J."/>
            <person name="Yan W."/>
            <person name="Fan B."/>
            <person name="Jiang Y."/>
            <person name="Adhikari A."/>
            <person name="Zheng C.-J."/>
            <person name="Schuster L."/>
            <person name="Cowan T.M."/>
            <person name="Smanski M.J."/>
            <person name="Chevrette M.G."/>
            <person name="De Carvalho L.P.S."/>
            <person name="Shen B."/>
        </authorList>
    </citation>
    <scope>NUCLEOTIDE SEQUENCE [LARGE SCALE GENOMIC DNA]</scope>
    <source>
        <strain evidence="4 5">NPDC019275</strain>
    </source>
</reference>
<evidence type="ECO:0000313" key="5">
    <source>
        <dbReference type="Proteomes" id="UP001611415"/>
    </source>
</evidence>
<dbReference type="Pfam" id="PF26527">
    <property type="entry name" value="DUF8176"/>
    <property type="match status" value="1"/>
</dbReference>
<dbReference type="InterPro" id="IPR058489">
    <property type="entry name" value="DUF8176"/>
</dbReference>
<sequence>MTRPDQGPTNKQQGQPNPFDTGLPMLRLPAPPTGKRRRRRPAARRSGTSSGAPLRAPEPPRTPPRPPEPPHTAPPAMPQPFYGPELSRPESPRAMPQPPYDSGSPRPALPFAERGPSYEPESPHPASPRGLPEFYGPELPRPESPGAVPQPPYDSGSPRPESPVGESGSFYPPESSQAGLPVGDSGPFYEPESQHVASPVAEPEPSYAPESPLTEGKPSYEHELPRPAVPLAQRGPSHEPECPHPASPRAEPQPFYDPESPLSASQFAAAEPFYEPGLPRIESPYAVPEGSGEPEPLRPASRFAEPDPSGEPESPRAEPPPARQSPRRMGEWAEWLDPPIRSEEPAESPTVEIRVPVDEEPELERGADDDAPLIPAIIDRTGGNPGPALRRPRPRQQEQQPERGNKILAVLIVLGVLVAVGSILWAVLPSSGNRAAPTPTSSVPVVDDARPTVSPTPTGPESPAAVATPGCEQRRTGDVVSGTGVGGTTDGPSAILAFERAYYVQRSGIAARAVVAADATVPPAEQIQRGIDQVPVGTRYCVQITRTATGAGDSQSHWEVRLTQQYPDQLPKTFTQIITTKTVTGRTVITGISMA</sequence>
<organism evidence="4 5">
    <name type="scientific">Nocardia xishanensis</name>
    <dbReference type="NCBI Taxonomy" id="238964"/>
    <lineage>
        <taxon>Bacteria</taxon>
        <taxon>Bacillati</taxon>
        <taxon>Actinomycetota</taxon>
        <taxon>Actinomycetes</taxon>
        <taxon>Mycobacteriales</taxon>
        <taxon>Nocardiaceae</taxon>
        <taxon>Nocardia</taxon>
    </lineage>
</organism>
<evidence type="ECO:0000259" key="3">
    <source>
        <dbReference type="Pfam" id="PF26527"/>
    </source>
</evidence>
<feature type="compositionally biased region" description="Pro residues" evidence="1">
    <location>
        <begin position="56"/>
        <end position="78"/>
    </location>
</feature>
<evidence type="ECO:0000256" key="1">
    <source>
        <dbReference type="SAM" id="MobiDB-lite"/>
    </source>
</evidence>
<keyword evidence="2" id="KW-0812">Transmembrane</keyword>
<evidence type="ECO:0000256" key="2">
    <source>
        <dbReference type="SAM" id="Phobius"/>
    </source>
</evidence>
<feature type="region of interest" description="Disordered" evidence="1">
    <location>
        <begin position="431"/>
        <end position="486"/>
    </location>
</feature>
<dbReference type="Proteomes" id="UP001611415">
    <property type="component" value="Unassembled WGS sequence"/>
</dbReference>
<feature type="compositionally biased region" description="Basic residues" evidence="1">
    <location>
        <begin position="34"/>
        <end position="43"/>
    </location>
</feature>
<feature type="compositionally biased region" description="Polar residues" evidence="1">
    <location>
        <begin position="7"/>
        <end position="18"/>
    </location>
</feature>
<feature type="compositionally biased region" description="Low complexity" evidence="1">
    <location>
        <begin position="44"/>
        <end position="55"/>
    </location>
</feature>
<feature type="domain" description="DUF8176" evidence="3">
    <location>
        <begin position="469"/>
        <end position="592"/>
    </location>
</feature>
<keyword evidence="2" id="KW-1133">Transmembrane helix</keyword>
<keyword evidence="2" id="KW-0472">Membrane</keyword>
<keyword evidence="5" id="KW-1185">Reference proteome</keyword>
<name>A0ABW7X1L0_9NOCA</name>
<gene>
    <name evidence="4" type="ORF">ACH49W_16325</name>
</gene>
<comment type="caution">
    <text evidence="4">The sequence shown here is derived from an EMBL/GenBank/DDBJ whole genome shotgun (WGS) entry which is preliminary data.</text>
</comment>
<protein>
    <recommendedName>
        <fullName evidence="3">DUF8176 domain-containing protein</fullName>
    </recommendedName>
</protein>
<feature type="transmembrane region" description="Helical" evidence="2">
    <location>
        <begin position="407"/>
        <end position="428"/>
    </location>
</feature>
<dbReference type="RefSeq" id="WP_397092904.1">
    <property type="nucleotide sequence ID" value="NZ_JBIRYO010000009.1"/>
</dbReference>
<accession>A0ABW7X1L0</accession>
<feature type="compositionally biased region" description="Low complexity" evidence="1">
    <location>
        <begin position="197"/>
        <end position="212"/>
    </location>
</feature>
<proteinExistence type="predicted"/>
<evidence type="ECO:0000313" key="4">
    <source>
        <dbReference type="EMBL" id="MFI2474942.1"/>
    </source>
</evidence>